<dbReference type="GO" id="GO:0036222">
    <property type="term" value="F:XTP diphosphatase activity"/>
    <property type="evidence" value="ECO:0007669"/>
    <property type="project" value="UniProtKB-UniRule"/>
</dbReference>
<keyword evidence="5 10" id="KW-0378">Hydrolase</keyword>
<comment type="caution">
    <text evidence="10">Lacks conserved residue(s) required for the propagation of feature annotation.</text>
</comment>
<comment type="catalytic activity">
    <reaction evidence="9 10">
        <text>XTP + H2O = XMP + diphosphate + H(+)</text>
        <dbReference type="Rhea" id="RHEA:28610"/>
        <dbReference type="ChEBI" id="CHEBI:15377"/>
        <dbReference type="ChEBI" id="CHEBI:15378"/>
        <dbReference type="ChEBI" id="CHEBI:33019"/>
        <dbReference type="ChEBI" id="CHEBI:57464"/>
        <dbReference type="ChEBI" id="CHEBI:61314"/>
        <dbReference type="EC" id="3.6.1.66"/>
    </reaction>
</comment>
<organism evidence="12 13">
    <name type="scientific">Bartonella kosoyi</name>
    <dbReference type="NCBI Taxonomy" id="2133959"/>
    <lineage>
        <taxon>Bacteria</taxon>
        <taxon>Pseudomonadati</taxon>
        <taxon>Pseudomonadota</taxon>
        <taxon>Alphaproteobacteria</taxon>
        <taxon>Hyphomicrobiales</taxon>
        <taxon>Bartonellaceae</taxon>
        <taxon>Bartonella</taxon>
    </lineage>
</organism>
<sequence>MRSIADKKLVIATHNAGKLHEINTLVAPFGLIIQSAKELDLPEPKETGTTFEENAYIKAFAAAKKTGLPALSDDSGLEVDALDGAPGVYTADWAIQADGTRNFSKAMQKIEGELQKVGAREKSQRKCRFISVICIAWPDTHADYFRGYVEGTFIWPPRGDKGFGFDPIFLPDGYENTFGEMSTEQKHGWQHNGIPPLSHRARAFKLLAENLLAFS</sequence>
<dbReference type="InterPro" id="IPR020922">
    <property type="entry name" value="dITP/XTP_pyrophosphatase"/>
</dbReference>
<evidence type="ECO:0000256" key="10">
    <source>
        <dbReference type="HAMAP-Rule" id="MF_01405"/>
    </source>
</evidence>
<evidence type="ECO:0000313" key="12">
    <source>
        <dbReference type="EMBL" id="QEE08371.1"/>
    </source>
</evidence>
<dbReference type="GO" id="GO:0017111">
    <property type="term" value="F:ribonucleoside triphosphate phosphatase activity"/>
    <property type="evidence" value="ECO:0007669"/>
    <property type="project" value="InterPro"/>
</dbReference>
<dbReference type="GO" id="GO:0009146">
    <property type="term" value="P:purine nucleoside triphosphate catabolic process"/>
    <property type="evidence" value="ECO:0007669"/>
    <property type="project" value="UniProtKB-UniRule"/>
</dbReference>
<proteinExistence type="inferred from homology"/>
<dbReference type="GO" id="GO:0000166">
    <property type="term" value="F:nucleotide binding"/>
    <property type="evidence" value="ECO:0007669"/>
    <property type="project" value="UniProtKB-KW"/>
</dbReference>
<comment type="catalytic activity">
    <reaction evidence="8 10">
        <text>dITP + H2O = dIMP + diphosphate + H(+)</text>
        <dbReference type="Rhea" id="RHEA:28342"/>
        <dbReference type="ChEBI" id="CHEBI:15377"/>
        <dbReference type="ChEBI" id="CHEBI:15378"/>
        <dbReference type="ChEBI" id="CHEBI:33019"/>
        <dbReference type="ChEBI" id="CHEBI:61194"/>
        <dbReference type="ChEBI" id="CHEBI:61382"/>
        <dbReference type="EC" id="3.6.1.66"/>
    </reaction>
</comment>
<keyword evidence="7 10" id="KW-0546">Nucleotide metabolism</keyword>
<feature type="active site" description="Proton acceptor" evidence="10">
    <location>
        <position position="74"/>
    </location>
</feature>
<dbReference type="InterPro" id="IPR029001">
    <property type="entry name" value="ITPase-like_fam"/>
</dbReference>
<evidence type="ECO:0000256" key="3">
    <source>
        <dbReference type="ARBA" id="ARBA00022723"/>
    </source>
</evidence>
<feature type="binding site" evidence="10">
    <location>
        <begin position="163"/>
        <end position="166"/>
    </location>
    <ligand>
        <name>substrate</name>
    </ligand>
</feature>
<keyword evidence="4 10" id="KW-0547">Nucleotide-binding</keyword>
<dbReference type="RefSeq" id="WP_120100232.1">
    <property type="nucleotide sequence ID" value="NZ_CP031843.2"/>
</dbReference>
<evidence type="ECO:0000313" key="13">
    <source>
        <dbReference type="Proteomes" id="UP000321940"/>
    </source>
</evidence>
<dbReference type="CDD" id="cd00515">
    <property type="entry name" value="HAM1"/>
    <property type="match status" value="1"/>
</dbReference>
<dbReference type="PANTHER" id="PTHR11067:SF9">
    <property type="entry name" value="INOSINE TRIPHOSPHATE PYROPHOSPHATASE"/>
    <property type="match status" value="1"/>
</dbReference>
<feature type="binding site" evidence="10">
    <location>
        <position position="75"/>
    </location>
    <ligand>
        <name>substrate</name>
    </ligand>
</feature>
<gene>
    <name evidence="12" type="primary">rdgB</name>
    <name evidence="12" type="ORF">D1093_01595</name>
</gene>
<accession>A0A5B9CVE9</accession>
<dbReference type="HAMAP" id="MF_01405">
    <property type="entry name" value="Non_canon_purine_NTPase"/>
    <property type="match status" value="1"/>
</dbReference>
<dbReference type="GO" id="GO:0035870">
    <property type="term" value="F:dITP diphosphatase activity"/>
    <property type="evidence" value="ECO:0007669"/>
    <property type="project" value="UniProtKB-UniRule"/>
</dbReference>
<comment type="subunit">
    <text evidence="2 10">Homodimer.</text>
</comment>
<dbReference type="GO" id="GO:0005829">
    <property type="term" value="C:cytosol"/>
    <property type="evidence" value="ECO:0007669"/>
    <property type="project" value="TreeGrafter"/>
</dbReference>
<dbReference type="SUPFAM" id="SSF52972">
    <property type="entry name" value="ITPase-like"/>
    <property type="match status" value="1"/>
</dbReference>
<dbReference type="Pfam" id="PF01725">
    <property type="entry name" value="Ham1p_like"/>
    <property type="match status" value="1"/>
</dbReference>
<reference evidence="12 13" key="1">
    <citation type="journal article" date="2020" name="Int. J. Syst. Evol. Microbiol.">
        <title>Bartonella kosoyi sp. nov. and Bartonella krasnovii sp. nov., two novel species closely related to the zoonotic Bartonella elizabethae, isolated from black rats and wild desert rodent-fleas.</title>
        <authorList>
            <person name="Gutierrez R."/>
            <person name="Shalit T."/>
            <person name="Markus B."/>
            <person name="Yuan C."/>
            <person name="Nachum-Biala Y."/>
            <person name="Elad D."/>
            <person name="Harrus S."/>
        </authorList>
    </citation>
    <scope>NUCLEOTIDE SEQUENCE [LARGE SCALE GENOMIC DNA]</scope>
    <source>
        <strain evidence="12 13">Tel Aviv</strain>
    </source>
</reference>
<feature type="binding site" evidence="10">
    <location>
        <position position="186"/>
    </location>
    <ligand>
        <name>substrate</name>
    </ligand>
</feature>
<evidence type="ECO:0000256" key="4">
    <source>
        <dbReference type="ARBA" id="ARBA00022741"/>
    </source>
</evidence>
<evidence type="ECO:0000256" key="11">
    <source>
        <dbReference type="RuleBase" id="RU003781"/>
    </source>
</evidence>
<comment type="similarity">
    <text evidence="1 10 11">Belongs to the HAM1 NTPase family.</text>
</comment>
<keyword evidence="3 10" id="KW-0479">Metal-binding</keyword>
<evidence type="ECO:0000256" key="8">
    <source>
        <dbReference type="ARBA" id="ARBA00051875"/>
    </source>
</evidence>
<feature type="binding site" evidence="10">
    <location>
        <begin position="199"/>
        <end position="200"/>
    </location>
    <ligand>
        <name>substrate</name>
    </ligand>
</feature>
<dbReference type="Proteomes" id="UP000321940">
    <property type="component" value="Chromosome"/>
</dbReference>
<keyword evidence="13" id="KW-1185">Reference proteome</keyword>
<evidence type="ECO:0000256" key="1">
    <source>
        <dbReference type="ARBA" id="ARBA00008023"/>
    </source>
</evidence>
<evidence type="ECO:0000256" key="7">
    <source>
        <dbReference type="ARBA" id="ARBA00023080"/>
    </source>
</evidence>
<comment type="catalytic activity">
    <reaction evidence="10">
        <text>ITP + H2O = IMP + diphosphate + H(+)</text>
        <dbReference type="Rhea" id="RHEA:29399"/>
        <dbReference type="ChEBI" id="CHEBI:15377"/>
        <dbReference type="ChEBI" id="CHEBI:15378"/>
        <dbReference type="ChEBI" id="CHEBI:33019"/>
        <dbReference type="ChEBI" id="CHEBI:58053"/>
        <dbReference type="ChEBI" id="CHEBI:61402"/>
        <dbReference type="EC" id="3.6.1.66"/>
    </reaction>
</comment>
<comment type="cofactor">
    <cofactor evidence="10">
        <name>Mg(2+)</name>
        <dbReference type="ChEBI" id="CHEBI:18420"/>
    </cofactor>
    <text evidence="10">Binds 1 Mg(2+) ion per subunit.</text>
</comment>
<dbReference type="GO" id="GO:0036220">
    <property type="term" value="F:ITP diphosphatase activity"/>
    <property type="evidence" value="ECO:0007669"/>
    <property type="project" value="UniProtKB-UniRule"/>
</dbReference>
<evidence type="ECO:0000256" key="2">
    <source>
        <dbReference type="ARBA" id="ARBA00011738"/>
    </source>
</evidence>
<feature type="binding site" evidence="10">
    <location>
        <begin position="13"/>
        <end position="18"/>
    </location>
    <ligand>
        <name>substrate</name>
    </ligand>
</feature>
<dbReference type="EC" id="3.6.1.66" evidence="10"/>
<comment type="function">
    <text evidence="10">Pyrophosphatase that catalyzes the hydrolysis of nucleoside triphosphates to their monophosphate derivatives, with a high preference for the non-canonical purine nucleotides XTP (xanthosine triphosphate), dITP (deoxyinosine triphosphate) and ITP. Seems to function as a house-cleaning enzyme that removes non-canonical purine nucleotides from the nucleotide pool, thus preventing their incorporation into DNA/RNA and avoiding chromosomal lesions.</text>
</comment>
<evidence type="ECO:0000256" key="5">
    <source>
        <dbReference type="ARBA" id="ARBA00022801"/>
    </source>
</evidence>
<dbReference type="FunFam" id="3.90.950.10:FF:000001">
    <property type="entry name" value="dITP/XTP pyrophosphatase"/>
    <property type="match status" value="1"/>
</dbReference>
<dbReference type="GO" id="GO:0046872">
    <property type="term" value="F:metal ion binding"/>
    <property type="evidence" value="ECO:0007669"/>
    <property type="project" value="UniProtKB-KW"/>
</dbReference>
<dbReference type="NCBIfam" id="TIGR00042">
    <property type="entry name" value="RdgB/HAM1 family non-canonical purine NTP pyrophosphatase"/>
    <property type="match status" value="1"/>
</dbReference>
<dbReference type="GO" id="GO:0009117">
    <property type="term" value="P:nucleotide metabolic process"/>
    <property type="evidence" value="ECO:0007669"/>
    <property type="project" value="UniProtKB-KW"/>
</dbReference>
<feature type="binding site" evidence="10">
    <location>
        <position position="74"/>
    </location>
    <ligand>
        <name>Mg(2+)</name>
        <dbReference type="ChEBI" id="CHEBI:18420"/>
    </ligand>
</feature>
<dbReference type="EMBL" id="CP031843">
    <property type="protein sequence ID" value="QEE08371.1"/>
    <property type="molecule type" value="Genomic_DNA"/>
</dbReference>
<dbReference type="AlphaFoldDB" id="A0A5B9CVE9"/>
<evidence type="ECO:0000256" key="6">
    <source>
        <dbReference type="ARBA" id="ARBA00022842"/>
    </source>
</evidence>
<name>A0A5B9CVE9_9HYPH</name>
<dbReference type="PANTHER" id="PTHR11067">
    <property type="entry name" value="INOSINE TRIPHOSPHATE PYROPHOSPHATASE/HAM1 PROTEIN"/>
    <property type="match status" value="1"/>
</dbReference>
<dbReference type="KEGG" id="bky:D1093_01595"/>
<dbReference type="InterPro" id="IPR002637">
    <property type="entry name" value="RdgB/HAM1"/>
</dbReference>
<keyword evidence="6 10" id="KW-0460">Magnesium</keyword>
<dbReference type="Gene3D" id="3.90.950.10">
    <property type="match status" value="1"/>
</dbReference>
<protein>
    <recommendedName>
        <fullName evidence="10">dITP/XTP pyrophosphatase</fullName>
        <ecNumber evidence="10">3.6.1.66</ecNumber>
    </recommendedName>
    <alternativeName>
        <fullName evidence="10">Non-canonical purine NTP pyrophosphatase</fullName>
    </alternativeName>
    <alternativeName>
        <fullName evidence="10">Non-standard purine NTP pyrophosphatase</fullName>
    </alternativeName>
    <alternativeName>
        <fullName evidence="10">Nucleoside-triphosphate diphosphatase</fullName>
    </alternativeName>
    <alternativeName>
        <fullName evidence="10">Nucleoside-triphosphate pyrophosphatase</fullName>
        <shortName evidence="10">NTPase</shortName>
    </alternativeName>
</protein>
<evidence type="ECO:0000256" key="9">
    <source>
        <dbReference type="ARBA" id="ARBA00052017"/>
    </source>
</evidence>